<proteinExistence type="predicted"/>
<keyword evidence="4 6" id="KW-1133">Transmembrane helix</keyword>
<feature type="transmembrane region" description="Helical" evidence="6">
    <location>
        <begin position="320"/>
        <end position="337"/>
    </location>
</feature>
<keyword evidence="2" id="KW-1003">Cell membrane</keyword>
<feature type="transmembrane region" description="Helical" evidence="6">
    <location>
        <begin position="403"/>
        <end position="424"/>
    </location>
</feature>
<dbReference type="EMBL" id="QRTF01000029">
    <property type="protein sequence ID" value="RGQ46984.1"/>
    <property type="molecule type" value="Genomic_DNA"/>
</dbReference>
<feature type="transmembrane region" description="Helical" evidence="6">
    <location>
        <begin position="349"/>
        <end position="368"/>
    </location>
</feature>
<dbReference type="GO" id="GO:0005886">
    <property type="term" value="C:plasma membrane"/>
    <property type="evidence" value="ECO:0007669"/>
    <property type="project" value="UniProtKB-SubCell"/>
</dbReference>
<dbReference type="PANTHER" id="PTHR30250">
    <property type="entry name" value="PST FAMILY PREDICTED COLANIC ACID TRANSPORTER"/>
    <property type="match status" value="1"/>
</dbReference>
<dbReference type="RefSeq" id="WP_118111096.1">
    <property type="nucleotide sequence ID" value="NZ_QRTF01000029.1"/>
</dbReference>
<evidence type="ECO:0000256" key="6">
    <source>
        <dbReference type="SAM" id="Phobius"/>
    </source>
</evidence>
<feature type="transmembrane region" description="Helical" evidence="6">
    <location>
        <begin position="111"/>
        <end position="130"/>
    </location>
</feature>
<dbReference type="InterPro" id="IPR002797">
    <property type="entry name" value="Polysacc_synth"/>
</dbReference>
<keyword evidence="3 6" id="KW-0812">Transmembrane</keyword>
<comment type="subcellular location">
    <subcellularLocation>
        <location evidence="1">Cell membrane</location>
        <topology evidence="1">Multi-pass membrane protein</topology>
    </subcellularLocation>
</comment>
<feature type="transmembrane region" description="Helical" evidence="6">
    <location>
        <begin position="202"/>
        <end position="225"/>
    </location>
</feature>
<sequence>MKHKSVIKNGGLYIFGNLFNKAIAFMTVPIFTRILTTEEYGIVNTYSSWVSFMAVFVGMSMGQTIRNAFVDMREELGKYISSIFTLGGLNFGLICVLYALVSNHLDIPKPLVWLCLIESLSNFVINSLLMKYVMEEEAVKRTFLMVLPNLLGAILSVVLIQVLQEEKQYGRILGTCISTSVFGIAIMAFYIIKYRSFINKRLLVYVLPLSIPLVFHGIACNILGASDRTIITYFRGAAETGVYSLIYNLSMVANVVTSSAESVWIPKMTDSLLKKDYKKTNYEIMIYLYSVTFAFCGLLTIAPELVLILGGKEYMSGLRMIFPVVTSSFTMFLYSIYVNVEFFYKKTRIIAISTFISAGLNLVLNVIFVPKYGATAAAYTTLVSYLASFILHSVNARKLNHEVASYVILVPAVVVIFLAGVVTNCLAETILWRWTVMAICGIVYIIVYKKCLFQKENGD</sequence>
<evidence type="ECO:0000313" key="8">
    <source>
        <dbReference type="Proteomes" id="UP000283738"/>
    </source>
</evidence>
<feature type="transmembrane region" description="Helical" evidence="6">
    <location>
        <begin position="169"/>
        <end position="190"/>
    </location>
</feature>
<protein>
    <submittedName>
        <fullName evidence="7">Uncharacterized protein</fullName>
    </submittedName>
</protein>
<feature type="transmembrane region" description="Helical" evidence="6">
    <location>
        <begin position="40"/>
        <end position="59"/>
    </location>
</feature>
<evidence type="ECO:0000256" key="3">
    <source>
        <dbReference type="ARBA" id="ARBA00022692"/>
    </source>
</evidence>
<accession>A0A412B3V1</accession>
<evidence type="ECO:0000256" key="2">
    <source>
        <dbReference type="ARBA" id="ARBA00022475"/>
    </source>
</evidence>
<feature type="transmembrane region" description="Helical" evidence="6">
    <location>
        <begin position="245"/>
        <end position="265"/>
    </location>
</feature>
<evidence type="ECO:0000313" key="7">
    <source>
        <dbReference type="EMBL" id="RGQ46984.1"/>
    </source>
</evidence>
<evidence type="ECO:0000256" key="5">
    <source>
        <dbReference type="ARBA" id="ARBA00023136"/>
    </source>
</evidence>
<evidence type="ECO:0000256" key="4">
    <source>
        <dbReference type="ARBA" id="ARBA00022989"/>
    </source>
</evidence>
<dbReference type="InterPro" id="IPR050833">
    <property type="entry name" value="Poly_Biosynth_Transport"/>
</dbReference>
<reference evidence="7 8" key="1">
    <citation type="submission" date="2018-08" db="EMBL/GenBank/DDBJ databases">
        <title>A genome reference for cultivated species of the human gut microbiota.</title>
        <authorList>
            <person name="Zou Y."/>
            <person name="Xue W."/>
            <person name="Luo G."/>
        </authorList>
    </citation>
    <scope>NUCLEOTIDE SEQUENCE [LARGE SCALE GENOMIC DNA]</scope>
    <source>
        <strain evidence="7 8">AF28-15</strain>
    </source>
</reference>
<feature type="transmembrane region" description="Helical" evidence="6">
    <location>
        <begin position="286"/>
        <end position="308"/>
    </location>
</feature>
<feature type="transmembrane region" description="Helical" evidence="6">
    <location>
        <begin position="430"/>
        <end position="448"/>
    </location>
</feature>
<dbReference type="AlphaFoldDB" id="A0A412B3V1"/>
<feature type="transmembrane region" description="Helical" evidence="6">
    <location>
        <begin position="79"/>
        <end position="99"/>
    </location>
</feature>
<gene>
    <name evidence="7" type="ORF">DWY96_12010</name>
</gene>
<dbReference type="Proteomes" id="UP000283738">
    <property type="component" value="Unassembled WGS sequence"/>
</dbReference>
<feature type="transmembrane region" description="Helical" evidence="6">
    <location>
        <begin position="374"/>
        <end position="391"/>
    </location>
</feature>
<organism evidence="7 8">
    <name type="scientific">Roseburia inulinivorans</name>
    <dbReference type="NCBI Taxonomy" id="360807"/>
    <lineage>
        <taxon>Bacteria</taxon>
        <taxon>Bacillati</taxon>
        <taxon>Bacillota</taxon>
        <taxon>Clostridia</taxon>
        <taxon>Lachnospirales</taxon>
        <taxon>Lachnospiraceae</taxon>
        <taxon>Roseburia</taxon>
    </lineage>
</organism>
<name>A0A412B3V1_9FIRM</name>
<keyword evidence="5 6" id="KW-0472">Membrane</keyword>
<feature type="transmembrane region" description="Helical" evidence="6">
    <location>
        <begin position="142"/>
        <end position="163"/>
    </location>
</feature>
<feature type="transmembrane region" description="Helical" evidence="6">
    <location>
        <begin position="12"/>
        <end position="34"/>
    </location>
</feature>
<dbReference type="Pfam" id="PF01943">
    <property type="entry name" value="Polysacc_synt"/>
    <property type="match status" value="1"/>
</dbReference>
<comment type="caution">
    <text evidence="7">The sequence shown here is derived from an EMBL/GenBank/DDBJ whole genome shotgun (WGS) entry which is preliminary data.</text>
</comment>
<dbReference type="PANTHER" id="PTHR30250:SF11">
    <property type="entry name" value="O-ANTIGEN TRANSPORTER-RELATED"/>
    <property type="match status" value="1"/>
</dbReference>
<evidence type="ECO:0000256" key="1">
    <source>
        <dbReference type="ARBA" id="ARBA00004651"/>
    </source>
</evidence>